<comment type="caution">
    <text evidence="3">The sequence shown here is derived from an EMBL/GenBank/DDBJ whole genome shotgun (WGS) entry which is preliminary data.</text>
</comment>
<dbReference type="Pfam" id="PF20151">
    <property type="entry name" value="DUF6533"/>
    <property type="match status" value="1"/>
</dbReference>
<evidence type="ECO:0000313" key="4">
    <source>
        <dbReference type="Proteomes" id="UP000053558"/>
    </source>
</evidence>
<dbReference type="RefSeq" id="XP_007765540.1">
    <property type="nucleotide sequence ID" value="XM_007767350.1"/>
</dbReference>
<dbReference type="GeneID" id="19201719"/>
<accession>A0A5M3MWP7</accession>
<reference evidence="4" key="1">
    <citation type="journal article" date="2012" name="Science">
        <title>The Paleozoic origin of enzymatic lignin decomposition reconstructed from 31 fungal genomes.</title>
        <authorList>
            <person name="Floudas D."/>
            <person name="Binder M."/>
            <person name="Riley R."/>
            <person name="Barry K."/>
            <person name="Blanchette R.A."/>
            <person name="Henrissat B."/>
            <person name="Martinez A.T."/>
            <person name="Otillar R."/>
            <person name="Spatafora J.W."/>
            <person name="Yadav J.S."/>
            <person name="Aerts A."/>
            <person name="Benoit I."/>
            <person name="Boyd A."/>
            <person name="Carlson A."/>
            <person name="Copeland A."/>
            <person name="Coutinho P.M."/>
            <person name="de Vries R.P."/>
            <person name="Ferreira P."/>
            <person name="Findley K."/>
            <person name="Foster B."/>
            <person name="Gaskell J."/>
            <person name="Glotzer D."/>
            <person name="Gorecki P."/>
            <person name="Heitman J."/>
            <person name="Hesse C."/>
            <person name="Hori C."/>
            <person name="Igarashi K."/>
            <person name="Jurgens J.A."/>
            <person name="Kallen N."/>
            <person name="Kersten P."/>
            <person name="Kohler A."/>
            <person name="Kuees U."/>
            <person name="Kumar T.K.A."/>
            <person name="Kuo A."/>
            <person name="LaButti K."/>
            <person name="Larrondo L.F."/>
            <person name="Lindquist E."/>
            <person name="Ling A."/>
            <person name="Lombard V."/>
            <person name="Lucas S."/>
            <person name="Lundell T."/>
            <person name="Martin R."/>
            <person name="McLaughlin D.J."/>
            <person name="Morgenstern I."/>
            <person name="Morin E."/>
            <person name="Murat C."/>
            <person name="Nagy L.G."/>
            <person name="Nolan M."/>
            <person name="Ohm R.A."/>
            <person name="Patyshakuliyeva A."/>
            <person name="Rokas A."/>
            <person name="Ruiz-Duenas F.J."/>
            <person name="Sabat G."/>
            <person name="Salamov A."/>
            <person name="Samejima M."/>
            <person name="Schmutz J."/>
            <person name="Slot J.C."/>
            <person name="St John F."/>
            <person name="Stenlid J."/>
            <person name="Sun H."/>
            <person name="Sun S."/>
            <person name="Syed K."/>
            <person name="Tsang A."/>
            <person name="Wiebenga A."/>
            <person name="Young D."/>
            <person name="Pisabarro A."/>
            <person name="Eastwood D.C."/>
            <person name="Martin F."/>
            <person name="Cullen D."/>
            <person name="Grigoriev I.V."/>
            <person name="Hibbett D.S."/>
        </authorList>
    </citation>
    <scope>NUCLEOTIDE SEQUENCE [LARGE SCALE GENOMIC DNA]</scope>
    <source>
        <strain evidence="4">RWD-64-598 SS2</strain>
    </source>
</reference>
<dbReference type="KEGG" id="cput:CONPUDRAFT_142242"/>
<dbReference type="AlphaFoldDB" id="A0A5M3MWP7"/>
<proteinExistence type="predicted"/>
<evidence type="ECO:0000256" key="1">
    <source>
        <dbReference type="SAM" id="Phobius"/>
    </source>
</evidence>
<keyword evidence="1" id="KW-0472">Membrane</keyword>
<feature type="transmembrane region" description="Helical" evidence="1">
    <location>
        <begin position="520"/>
        <end position="544"/>
    </location>
</feature>
<keyword evidence="4" id="KW-1185">Reference proteome</keyword>
<feature type="transmembrane region" description="Helical" evidence="1">
    <location>
        <begin position="488"/>
        <end position="508"/>
    </location>
</feature>
<dbReference type="OrthoDB" id="2745134at2759"/>
<protein>
    <recommendedName>
        <fullName evidence="2">DUF6533 domain-containing protein</fullName>
    </recommendedName>
</protein>
<feature type="domain" description="DUF6533" evidence="2">
    <location>
        <begin position="427"/>
        <end position="466"/>
    </location>
</feature>
<feature type="transmembrane region" description="Helical" evidence="1">
    <location>
        <begin position="58"/>
        <end position="84"/>
    </location>
</feature>
<gene>
    <name evidence="3" type="ORF">CONPUDRAFT_142242</name>
</gene>
<keyword evidence="1" id="KW-1133">Transmembrane helix</keyword>
<feature type="transmembrane region" description="Helical" evidence="1">
    <location>
        <begin position="15"/>
        <end position="38"/>
    </location>
</feature>
<name>A0A5M3MWP7_CONPW</name>
<keyword evidence="1" id="KW-0812">Transmembrane</keyword>
<organism evidence="3 4">
    <name type="scientific">Coniophora puteana (strain RWD-64-598)</name>
    <name type="common">Brown rot fungus</name>
    <dbReference type="NCBI Taxonomy" id="741705"/>
    <lineage>
        <taxon>Eukaryota</taxon>
        <taxon>Fungi</taxon>
        <taxon>Dikarya</taxon>
        <taxon>Basidiomycota</taxon>
        <taxon>Agaricomycotina</taxon>
        <taxon>Agaricomycetes</taxon>
        <taxon>Agaricomycetidae</taxon>
        <taxon>Boletales</taxon>
        <taxon>Coniophorineae</taxon>
        <taxon>Coniophoraceae</taxon>
        <taxon>Coniophora</taxon>
    </lineage>
</organism>
<evidence type="ECO:0000313" key="3">
    <source>
        <dbReference type="EMBL" id="EIW83568.1"/>
    </source>
</evidence>
<feature type="transmembrane region" description="Helical" evidence="1">
    <location>
        <begin position="455"/>
        <end position="476"/>
    </location>
</feature>
<evidence type="ECO:0000259" key="2">
    <source>
        <dbReference type="Pfam" id="PF20151"/>
    </source>
</evidence>
<dbReference type="Proteomes" id="UP000053558">
    <property type="component" value="Unassembled WGS sequence"/>
</dbReference>
<dbReference type="InterPro" id="IPR045340">
    <property type="entry name" value="DUF6533"/>
</dbReference>
<dbReference type="EMBL" id="JH711575">
    <property type="protein sequence ID" value="EIW83568.1"/>
    <property type="molecule type" value="Genomic_DNA"/>
</dbReference>
<sequence>MFALRAYIMWNGSKAILVALSGLISASFITALALLMLIMPSVEFAQFGTSVMPGCIKIGASSVVCIVYAIVIVIELALLILTIARIKKSSRKAKSGILATMIRDGIVYGLCMFRSIMVSASVVPKTDKDDSPYKPTETSHSVGFRCSYYAKLLAVLFELSISQMGHRTFPSLMALQTFHSLRTHQLHYSRSSSRADLIVFAHNGPIDCSNVSMEYHDVNITLGSAEDDKEYCNYLCFAIARGSALGTVLQKLKFVRQLFDNNLEINSTSRAWVPRGAPNLCANELVDAIKNTHYSIEHIKCMRPGLECNADRAMSNVDISNFLQNRIWPRTWRGYDKIIGVVLDDVLVLAHLFQTYDGVSVPAIHSHGIDVRGWVPTVTMSRNWPVCSDQLSAMLETLQLSTIAGTSRHYHPTLMEQLHQAATGEQTLNVYDLLINVSEEIEYLWMSHEFGLGKLLFVFTRYLPVISLPLALSTQFAPISSSDVCSSIMSAVTVFQVAEVAVSEYLFMLRTYILWNCGKVAFFVLGSLAISASVSVIAILILFVPTEECWDGSFNACYNSKKSALQ</sequence>